<proteinExistence type="predicted"/>
<dbReference type="PROSITE" id="PS50943">
    <property type="entry name" value="HTH_CROC1"/>
    <property type="match status" value="1"/>
</dbReference>
<dbReference type="CDD" id="cd00093">
    <property type="entry name" value="HTH_XRE"/>
    <property type="match status" value="1"/>
</dbReference>
<dbReference type="Proteomes" id="UP000434475">
    <property type="component" value="Unassembled WGS sequence"/>
</dbReference>
<evidence type="ECO:0000259" key="1">
    <source>
        <dbReference type="PROSITE" id="PS50943"/>
    </source>
</evidence>
<organism evidence="2 3">
    <name type="scientific">Flavonifractor plautii</name>
    <name type="common">Fusobacterium plautii</name>
    <dbReference type="NCBI Taxonomy" id="292800"/>
    <lineage>
        <taxon>Bacteria</taxon>
        <taxon>Bacillati</taxon>
        <taxon>Bacillota</taxon>
        <taxon>Clostridia</taxon>
        <taxon>Eubacteriales</taxon>
        <taxon>Oscillospiraceae</taxon>
        <taxon>Flavonifractor</taxon>
    </lineage>
</organism>
<dbReference type="EMBL" id="WKPR01000004">
    <property type="protein sequence ID" value="MSB18891.1"/>
    <property type="molecule type" value="Genomic_DNA"/>
</dbReference>
<dbReference type="AlphaFoldDB" id="A0A6I2QYI4"/>
<accession>A0A6I2QYI4</accession>
<reference evidence="2 3" key="1">
    <citation type="journal article" date="2019" name="Nat. Med.">
        <title>A library of human gut bacterial isolates paired with longitudinal multiomics data enables mechanistic microbiome research.</title>
        <authorList>
            <person name="Poyet M."/>
            <person name="Groussin M."/>
            <person name="Gibbons S.M."/>
            <person name="Avila-Pacheco J."/>
            <person name="Jiang X."/>
            <person name="Kearney S.M."/>
            <person name="Perrotta A.R."/>
            <person name="Berdy B."/>
            <person name="Zhao S."/>
            <person name="Lieberman T.D."/>
            <person name="Swanson P.K."/>
            <person name="Smith M."/>
            <person name="Roesemann S."/>
            <person name="Alexander J.E."/>
            <person name="Rich S.A."/>
            <person name="Livny J."/>
            <person name="Vlamakis H."/>
            <person name="Clish C."/>
            <person name="Bullock K."/>
            <person name="Deik A."/>
            <person name="Scott J."/>
            <person name="Pierce K.A."/>
            <person name="Xavier R.J."/>
            <person name="Alm E.J."/>
        </authorList>
    </citation>
    <scope>NUCLEOTIDE SEQUENCE [LARGE SCALE GENOMIC DNA]</scope>
    <source>
        <strain evidence="2 3">BIOML-A2</strain>
    </source>
</reference>
<comment type="caution">
    <text evidence="2">The sequence shown here is derived from an EMBL/GenBank/DDBJ whole genome shotgun (WGS) entry which is preliminary data.</text>
</comment>
<feature type="domain" description="HTH cro/C1-type" evidence="1">
    <location>
        <begin position="11"/>
        <end position="66"/>
    </location>
</feature>
<evidence type="ECO:0000313" key="3">
    <source>
        <dbReference type="Proteomes" id="UP000434475"/>
    </source>
</evidence>
<dbReference type="SUPFAM" id="SSF47413">
    <property type="entry name" value="lambda repressor-like DNA-binding domains"/>
    <property type="match status" value="1"/>
</dbReference>
<dbReference type="Pfam" id="PF13443">
    <property type="entry name" value="HTH_26"/>
    <property type="match status" value="1"/>
</dbReference>
<dbReference type="Gene3D" id="1.10.260.40">
    <property type="entry name" value="lambda repressor-like DNA-binding domains"/>
    <property type="match status" value="1"/>
</dbReference>
<evidence type="ECO:0000313" key="2">
    <source>
        <dbReference type="EMBL" id="MSB18891.1"/>
    </source>
</evidence>
<dbReference type="RefSeq" id="WP_081029018.1">
    <property type="nucleotide sequence ID" value="NZ_JADMVA010000002.1"/>
</dbReference>
<dbReference type="InterPro" id="IPR010982">
    <property type="entry name" value="Lambda_DNA-bd_dom_sf"/>
</dbReference>
<dbReference type="SMART" id="SM00530">
    <property type="entry name" value="HTH_XRE"/>
    <property type="match status" value="1"/>
</dbReference>
<sequence length="80" mass="8809">MNVRDAVKQRILDLCEANNITINKLALESGLTQSTLNSIINTGSNNPTLTTIAKICVGLKITVREFFDDALFENIEQEIG</sequence>
<gene>
    <name evidence="2" type="ORF">GKE97_05085</name>
</gene>
<name>A0A6I2QYI4_FLAPL</name>
<dbReference type="InterPro" id="IPR001387">
    <property type="entry name" value="Cro/C1-type_HTH"/>
</dbReference>
<dbReference type="GO" id="GO:0003677">
    <property type="term" value="F:DNA binding"/>
    <property type="evidence" value="ECO:0007669"/>
    <property type="project" value="InterPro"/>
</dbReference>
<protein>
    <submittedName>
        <fullName evidence="2">Helix-turn-helix domain-containing protein</fullName>
    </submittedName>
</protein>